<dbReference type="AlphaFoldDB" id="A0A4R6RKH2"/>
<protein>
    <submittedName>
        <fullName evidence="3">Glycine betaine/proline transport system substrate-binding protein</fullName>
    </submittedName>
</protein>
<gene>
    <name evidence="3" type="ORF">EDD54_0959</name>
</gene>
<dbReference type="RefSeq" id="WP_126536081.1">
    <property type="nucleotide sequence ID" value="NZ_BSPM01000008.1"/>
</dbReference>
<comment type="caution">
    <text evidence="3">The sequence shown here is derived from an EMBL/GenBank/DDBJ whole genome shotgun (WGS) entry which is preliminary data.</text>
</comment>
<feature type="chain" id="PRO_5020834677" evidence="1">
    <location>
        <begin position="25"/>
        <end position="335"/>
    </location>
</feature>
<accession>A0A4R6RKH2</accession>
<name>A0A4R6RKH2_9HYPH</name>
<dbReference type="EMBL" id="SNXY01000006">
    <property type="protein sequence ID" value="TDP87073.1"/>
    <property type="molecule type" value="Genomic_DNA"/>
</dbReference>
<feature type="signal peptide" evidence="1">
    <location>
        <begin position="1"/>
        <end position="24"/>
    </location>
</feature>
<dbReference type="InterPro" id="IPR007210">
    <property type="entry name" value="ABC_Gly_betaine_transp_sub-bd"/>
</dbReference>
<evidence type="ECO:0000313" key="3">
    <source>
        <dbReference type="EMBL" id="TDP87073.1"/>
    </source>
</evidence>
<dbReference type="SUPFAM" id="SSF53850">
    <property type="entry name" value="Periplasmic binding protein-like II"/>
    <property type="match status" value="1"/>
</dbReference>
<organism evidence="3 4">
    <name type="scientific">Oharaeibacter diazotrophicus</name>
    <dbReference type="NCBI Taxonomy" id="1920512"/>
    <lineage>
        <taxon>Bacteria</taxon>
        <taxon>Pseudomonadati</taxon>
        <taxon>Pseudomonadota</taxon>
        <taxon>Alphaproteobacteria</taxon>
        <taxon>Hyphomicrobiales</taxon>
        <taxon>Pleomorphomonadaceae</taxon>
        <taxon>Oharaeibacter</taxon>
    </lineage>
</organism>
<feature type="domain" description="ABC-type glycine betaine transport system substrate-binding" evidence="2">
    <location>
        <begin position="29"/>
        <end position="312"/>
    </location>
</feature>
<dbReference type="Gene3D" id="3.10.105.10">
    <property type="entry name" value="Dipeptide-binding Protein, Domain 3"/>
    <property type="match status" value="1"/>
</dbReference>
<dbReference type="GO" id="GO:0022857">
    <property type="term" value="F:transmembrane transporter activity"/>
    <property type="evidence" value="ECO:0007669"/>
    <property type="project" value="InterPro"/>
</dbReference>
<dbReference type="Gene3D" id="3.40.190.100">
    <property type="entry name" value="Glycine betaine-binding periplasmic protein, domain 2"/>
    <property type="match status" value="1"/>
</dbReference>
<keyword evidence="1" id="KW-0732">Signal</keyword>
<evidence type="ECO:0000259" key="2">
    <source>
        <dbReference type="Pfam" id="PF04069"/>
    </source>
</evidence>
<sequence length="335" mass="35998">MNKLLATAVIAAGCGLCQVGTAAAADCGHVTIANMNWQSAEVLAWIDKIVLSSGYGCDAELVAGDTQPTLTSMIEKGEPDVAPEAWVNAMRDLLDKAVAEGKLAYAGESLSDGGVEGWWIPKYLAEAHPDIKSIPDALKHPELFPDPEDNSKAAVYNCPQGWNCQVTTANFYKAYGAQAAGFNLIDTGSAAGLDGSIAKAYEAKQGWLGYYWAPTAILGRYEMVKLDMAATHDKAEWDRCSSVPDCADPKPNAWAKSEVFTVVTSRFKDAGGPAYEYLTKRSWKNETVNKLLAWMSDNQADGEAGAKYFLKNNPDVWTPWVSPEAAEKVKAAVAG</sequence>
<dbReference type="GO" id="GO:0043190">
    <property type="term" value="C:ATP-binding cassette (ABC) transporter complex"/>
    <property type="evidence" value="ECO:0007669"/>
    <property type="project" value="InterPro"/>
</dbReference>
<proteinExistence type="predicted"/>
<dbReference type="Pfam" id="PF04069">
    <property type="entry name" value="OpuAC"/>
    <property type="match status" value="1"/>
</dbReference>
<dbReference type="CDD" id="cd13641">
    <property type="entry name" value="PBP2_HisX_like"/>
    <property type="match status" value="1"/>
</dbReference>
<keyword evidence="4" id="KW-1185">Reference proteome</keyword>
<reference evidence="3 4" key="1">
    <citation type="submission" date="2019-03" db="EMBL/GenBank/DDBJ databases">
        <title>Genomic Encyclopedia of Type Strains, Phase IV (KMG-IV): sequencing the most valuable type-strain genomes for metagenomic binning, comparative biology and taxonomic classification.</title>
        <authorList>
            <person name="Goeker M."/>
        </authorList>
    </citation>
    <scope>NUCLEOTIDE SEQUENCE [LARGE SCALE GENOMIC DNA]</scope>
    <source>
        <strain evidence="3 4">DSM 102969</strain>
    </source>
</reference>
<evidence type="ECO:0000313" key="4">
    <source>
        <dbReference type="Proteomes" id="UP000294547"/>
    </source>
</evidence>
<dbReference type="Proteomes" id="UP000294547">
    <property type="component" value="Unassembled WGS sequence"/>
</dbReference>
<evidence type="ECO:0000256" key="1">
    <source>
        <dbReference type="SAM" id="SignalP"/>
    </source>
</evidence>
<dbReference type="OrthoDB" id="9786266at2"/>